<keyword evidence="1" id="KW-0812">Transmembrane</keyword>
<name>A0A1S8TD59_9CLOT</name>
<gene>
    <name evidence="2" type="ORF">CLPUN_30850</name>
</gene>
<keyword evidence="1" id="KW-0472">Membrane</keyword>
<dbReference type="STRING" id="29367.CLPUN_30850"/>
<dbReference type="SUPFAM" id="SSF110997">
    <property type="entry name" value="Sporulation related repeat"/>
    <property type="match status" value="1"/>
</dbReference>
<dbReference type="GO" id="GO:0042834">
    <property type="term" value="F:peptidoglycan binding"/>
    <property type="evidence" value="ECO:0007669"/>
    <property type="project" value="InterPro"/>
</dbReference>
<proteinExistence type="predicted"/>
<feature type="transmembrane region" description="Helical" evidence="1">
    <location>
        <begin position="16"/>
        <end position="39"/>
    </location>
</feature>
<dbReference type="OrthoDB" id="1936130at2"/>
<evidence type="ECO:0000313" key="3">
    <source>
        <dbReference type="Proteomes" id="UP000190890"/>
    </source>
</evidence>
<reference evidence="2 3" key="1">
    <citation type="submission" date="2016-05" db="EMBL/GenBank/DDBJ databases">
        <title>Microbial solvent formation.</title>
        <authorList>
            <person name="Poehlein A."/>
            <person name="Montoya Solano J.D."/>
            <person name="Flitsch S."/>
            <person name="Krabben P."/>
            <person name="Duerre P."/>
            <person name="Daniel R."/>
        </authorList>
    </citation>
    <scope>NUCLEOTIDE SEQUENCE [LARGE SCALE GENOMIC DNA]</scope>
    <source>
        <strain evidence="2 3">DSM 2619</strain>
    </source>
</reference>
<comment type="caution">
    <text evidence="2">The sequence shown here is derived from an EMBL/GenBank/DDBJ whole genome shotgun (WGS) entry which is preliminary data.</text>
</comment>
<keyword evidence="3" id="KW-1185">Reference proteome</keyword>
<dbReference type="EMBL" id="LZZM01000181">
    <property type="protein sequence ID" value="OOM75730.1"/>
    <property type="molecule type" value="Genomic_DNA"/>
</dbReference>
<accession>A0A1S8TD59</accession>
<dbReference type="InterPro" id="IPR036680">
    <property type="entry name" value="SPOR-like_sf"/>
</dbReference>
<evidence type="ECO:0000256" key="1">
    <source>
        <dbReference type="SAM" id="Phobius"/>
    </source>
</evidence>
<protein>
    <recommendedName>
        <fullName evidence="4">SPOR domain-containing protein</fullName>
    </recommendedName>
</protein>
<evidence type="ECO:0008006" key="4">
    <source>
        <dbReference type="Google" id="ProtNLM"/>
    </source>
</evidence>
<keyword evidence="1" id="KW-1133">Transmembrane helix</keyword>
<dbReference type="Proteomes" id="UP000190890">
    <property type="component" value="Unassembled WGS sequence"/>
</dbReference>
<organism evidence="2 3">
    <name type="scientific">Clostridium puniceum</name>
    <dbReference type="NCBI Taxonomy" id="29367"/>
    <lineage>
        <taxon>Bacteria</taxon>
        <taxon>Bacillati</taxon>
        <taxon>Bacillota</taxon>
        <taxon>Clostridia</taxon>
        <taxon>Eubacteriales</taxon>
        <taxon>Clostridiaceae</taxon>
        <taxon>Clostridium</taxon>
    </lineage>
</organism>
<sequence length="219" mass="25216">MRYTRYEYGKSSKIKFLLNIAVVISITIGFGFYISNFIFQGKQIENNSKNSSEINNGSQEENFIALQCGYYSKEENAKEIISSISKYCEPFIVEDEGKYRVLAGIYKEQDGIKKIQEFKANNMDVAKVNLNIQSDKSEMKKLTEIIDGYLTITNKLQESEVKSIKTSEFKTWVDTVINDDNIKSKKIEALNNYVKALPEELDKTNNGKNMQELYKLLKN</sequence>
<dbReference type="AlphaFoldDB" id="A0A1S8TD59"/>
<dbReference type="RefSeq" id="WP_077848156.1">
    <property type="nucleotide sequence ID" value="NZ_LZZM01000181.1"/>
</dbReference>
<evidence type="ECO:0000313" key="2">
    <source>
        <dbReference type="EMBL" id="OOM75730.1"/>
    </source>
</evidence>